<dbReference type="CDD" id="cd23992">
    <property type="entry name" value="PBP_GOBP"/>
    <property type="match status" value="1"/>
</dbReference>
<evidence type="ECO:0000313" key="3">
    <source>
        <dbReference type="EnsemblMetazoa" id="GBRI010929-PA"/>
    </source>
</evidence>
<dbReference type="AlphaFoldDB" id="A0A1A9W9A2"/>
<feature type="chain" id="PRO_5008400111" evidence="2">
    <location>
        <begin position="19"/>
        <end position="250"/>
    </location>
</feature>
<dbReference type="InterPro" id="IPR036728">
    <property type="entry name" value="PBP_GOBP_sf"/>
</dbReference>
<protein>
    <submittedName>
        <fullName evidence="3">Uncharacterized protein</fullName>
    </submittedName>
</protein>
<keyword evidence="2" id="KW-0732">Signal</keyword>
<proteinExistence type="predicted"/>
<dbReference type="EnsemblMetazoa" id="GBRI010929-RA">
    <property type="protein sequence ID" value="GBRI010929-PA"/>
    <property type="gene ID" value="GBRI010929"/>
</dbReference>
<evidence type="ECO:0000313" key="4">
    <source>
        <dbReference type="Proteomes" id="UP000091820"/>
    </source>
</evidence>
<name>A0A1A9W9A2_9MUSC</name>
<accession>A0A1A9W9A2</accession>
<reference evidence="3" key="2">
    <citation type="submission" date="2020-05" db="UniProtKB">
        <authorList>
            <consortium name="EnsemblMetazoa"/>
        </authorList>
    </citation>
    <scope>IDENTIFICATION</scope>
    <source>
        <strain evidence="3">IAEA</strain>
    </source>
</reference>
<evidence type="ECO:0000256" key="1">
    <source>
        <dbReference type="SAM" id="MobiDB-lite"/>
    </source>
</evidence>
<dbReference type="STRING" id="37001.A0A1A9W9A2"/>
<dbReference type="GO" id="GO:0005549">
    <property type="term" value="F:odorant binding"/>
    <property type="evidence" value="ECO:0007669"/>
    <property type="project" value="InterPro"/>
</dbReference>
<feature type="region of interest" description="Disordered" evidence="1">
    <location>
        <begin position="193"/>
        <end position="250"/>
    </location>
</feature>
<dbReference type="SUPFAM" id="SSF47565">
    <property type="entry name" value="Insect pheromone/odorant-binding proteins"/>
    <property type="match status" value="1"/>
</dbReference>
<keyword evidence="4" id="KW-1185">Reference proteome</keyword>
<feature type="compositionally biased region" description="Polar residues" evidence="1">
    <location>
        <begin position="216"/>
        <end position="230"/>
    </location>
</feature>
<feature type="signal peptide" evidence="2">
    <location>
        <begin position="1"/>
        <end position="18"/>
    </location>
</feature>
<dbReference type="Proteomes" id="UP000091820">
    <property type="component" value="Unassembled WGS sequence"/>
</dbReference>
<dbReference type="VEuPathDB" id="VectorBase:GBRI010929"/>
<organism evidence="3 4">
    <name type="scientific">Glossina brevipalpis</name>
    <dbReference type="NCBI Taxonomy" id="37001"/>
    <lineage>
        <taxon>Eukaryota</taxon>
        <taxon>Metazoa</taxon>
        <taxon>Ecdysozoa</taxon>
        <taxon>Arthropoda</taxon>
        <taxon>Hexapoda</taxon>
        <taxon>Insecta</taxon>
        <taxon>Pterygota</taxon>
        <taxon>Neoptera</taxon>
        <taxon>Endopterygota</taxon>
        <taxon>Diptera</taxon>
        <taxon>Brachycera</taxon>
        <taxon>Muscomorpha</taxon>
        <taxon>Hippoboscoidea</taxon>
        <taxon>Glossinidae</taxon>
        <taxon>Glossina</taxon>
    </lineage>
</organism>
<evidence type="ECO:0000256" key="2">
    <source>
        <dbReference type="SAM" id="SignalP"/>
    </source>
</evidence>
<sequence>MKVLLLLMVTMVISSVSSFKIIHKTFSKLFDCQTRHKVPAEDWFTANLPESDATALDPNHQCAVYCQNEAFGLTTNGVLNAEPFLRFLPELRKKYDVEKIVKYCKYAGASNTCEGALKLNICLESYRPSKENYSSSILPKESYRPLPAKESYIPLPVEESYRPSTVTESYRPLPAKESYRPLPAKESYRPLPAEESYRPSTFTESYRPLSAKESYRPSTVTESYRPSTAKKSYGPLKAKESYKPITSRKL</sequence>
<reference evidence="4" key="1">
    <citation type="submission" date="2014-03" db="EMBL/GenBank/DDBJ databases">
        <authorList>
            <person name="Aksoy S."/>
            <person name="Warren W."/>
            <person name="Wilson R.K."/>
        </authorList>
    </citation>
    <scope>NUCLEOTIDE SEQUENCE [LARGE SCALE GENOMIC DNA]</scope>
    <source>
        <strain evidence="4">IAEA</strain>
    </source>
</reference>
<dbReference type="Gene3D" id="1.10.238.20">
    <property type="entry name" value="Pheromone/general odorant binding protein domain"/>
    <property type="match status" value="1"/>
</dbReference>